<evidence type="ECO:0000313" key="3">
    <source>
        <dbReference type="Proteomes" id="UP001165395"/>
    </source>
</evidence>
<feature type="transmembrane region" description="Helical" evidence="1">
    <location>
        <begin position="299"/>
        <end position="317"/>
    </location>
</feature>
<protein>
    <submittedName>
        <fullName evidence="2">DUF475 domain-containing protein</fullName>
    </submittedName>
</protein>
<feature type="transmembrane region" description="Helical" evidence="1">
    <location>
        <begin position="323"/>
        <end position="341"/>
    </location>
</feature>
<keyword evidence="1" id="KW-1133">Transmembrane helix</keyword>
<dbReference type="PANTHER" id="PTHR30238">
    <property type="entry name" value="MEMBRANE BOUND PREDICTED REDOX MODULATOR"/>
    <property type="match status" value="1"/>
</dbReference>
<accession>A0ABS8D5P3</accession>
<evidence type="ECO:0000256" key="1">
    <source>
        <dbReference type="SAM" id="Phobius"/>
    </source>
</evidence>
<keyword evidence="3" id="KW-1185">Reference proteome</keyword>
<feature type="transmembrane region" description="Helical" evidence="1">
    <location>
        <begin position="7"/>
        <end position="25"/>
    </location>
</feature>
<dbReference type="EMBL" id="JAJBZT010000004">
    <property type="protein sequence ID" value="MCB6183534.1"/>
    <property type="molecule type" value="Genomic_DNA"/>
</dbReference>
<feature type="transmembrane region" description="Helical" evidence="1">
    <location>
        <begin position="118"/>
        <end position="143"/>
    </location>
</feature>
<keyword evidence="1" id="KW-0472">Membrane</keyword>
<name>A0ABS8D5P3_9NEIS</name>
<feature type="transmembrane region" description="Helical" evidence="1">
    <location>
        <begin position="73"/>
        <end position="98"/>
    </location>
</feature>
<dbReference type="NCBIfam" id="NF010613">
    <property type="entry name" value="PRK14013.1-3"/>
    <property type="match status" value="1"/>
</dbReference>
<dbReference type="NCBIfam" id="NF010619">
    <property type="entry name" value="PRK14013.2-5"/>
    <property type="match status" value="1"/>
</dbReference>
<dbReference type="Proteomes" id="UP001165395">
    <property type="component" value="Unassembled WGS sequence"/>
</dbReference>
<dbReference type="InterPro" id="IPR007427">
    <property type="entry name" value="DUF475"/>
</dbReference>
<organism evidence="2 3">
    <name type="scientific">Leeia speluncae</name>
    <dbReference type="NCBI Taxonomy" id="2884804"/>
    <lineage>
        <taxon>Bacteria</taxon>
        <taxon>Pseudomonadati</taxon>
        <taxon>Pseudomonadota</taxon>
        <taxon>Betaproteobacteria</taxon>
        <taxon>Neisseriales</taxon>
        <taxon>Leeiaceae</taxon>
        <taxon>Leeia</taxon>
    </lineage>
</organism>
<dbReference type="RefSeq" id="WP_227180317.1">
    <property type="nucleotide sequence ID" value="NZ_JAJBZT010000004.1"/>
</dbReference>
<reference evidence="2" key="1">
    <citation type="submission" date="2021-10" db="EMBL/GenBank/DDBJ databases">
        <title>The complete genome sequence of Leeia sp. TBRC 13508.</title>
        <authorList>
            <person name="Charoenyingcharoen P."/>
            <person name="Yukphan P."/>
        </authorList>
    </citation>
    <scope>NUCLEOTIDE SEQUENCE</scope>
    <source>
        <strain evidence="2">TBRC 13508</strain>
    </source>
</reference>
<feature type="transmembrane region" description="Helical" evidence="1">
    <location>
        <begin position="193"/>
        <end position="214"/>
    </location>
</feature>
<comment type="caution">
    <text evidence="2">The sequence shown here is derived from an EMBL/GenBank/DDBJ whole genome shotgun (WGS) entry which is preliminary data.</text>
</comment>
<dbReference type="PANTHER" id="PTHR30238:SF4">
    <property type="entry name" value="SLL1022 PROTEIN"/>
    <property type="match status" value="1"/>
</dbReference>
<dbReference type="Pfam" id="PF04332">
    <property type="entry name" value="DUF475"/>
    <property type="match status" value="1"/>
</dbReference>
<dbReference type="NCBIfam" id="NF010620">
    <property type="entry name" value="PRK14013.2-6"/>
    <property type="match status" value="1"/>
</dbReference>
<feature type="transmembrane region" description="Helical" evidence="1">
    <location>
        <begin position="254"/>
        <end position="278"/>
    </location>
</feature>
<gene>
    <name evidence="2" type="ORF">LIN78_08240</name>
</gene>
<keyword evidence="1" id="KW-0812">Transmembrane</keyword>
<feature type="transmembrane region" description="Helical" evidence="1">
    <location>
        <begin position="37"/>
        <end position="61"/>
    </location>
</feature>
<proteinExistence type="predicted"/>
<sequence>MGTINRFFKGSILTLIAGLVLAYIAGESFHLGGPKAVFIALILSVLEVSLSFDNAVVNATVLKDMDKVWRHRFMTWGMLIAVFGMRIVFPILIVAIIAGQTPWDAFFMAINQPAQYAATLTSAHVVVAGFGGTFLLMVFLKFFLDKEKDVHWISMIEAPLSKVGRMHSFEIVLCITAVYMMSRAMPHHEQLPFVLACLAGLACYLIVDGFSALLENEEEEKSHANGATVAVARTGLSAFLYLEVLDASFSFDGVIGAFALSNNIFIIAIGLGVGAMFVRSLTIMFVEKETLDAFRYLEHGAFYAIGALAAIMYLGTVHEISEVVTGLIGAGFIAVSLISSIRHNKKAIQS</sequence>
<evidence type="ECO:0000313" key="2">
    <source>
        <dbReference type="EMBL" id="MCB6183534.1"/>
    </source>
</evidence>